<evidence type="ECO:0000313" key="4">
    <source>
        <dbReference type="EMBL" id="HIY22270.1"/>
    </source>
</evidence>
<organism evidence="4 5">
    <name type="scientific">Candidatus Flavonifractor merdigallinarum</name>
    <dbReference type="NCBI Taxonomy" id="2838589"/>
    <lineage>
        <taxon>Bacteria</taxon>
        <taxon>Bacillati</taxon>
        <taxon>Bacillota</taxon>
        <taxon>Clostridia</taxon>
        <taxon>Eubacteriales</taxon>
        <taxon>Oscillospiraceae</taxon>
        <taxon>Flavonifractor</taxon>
    </lineage>
</organism>
<evidence type="ECO:0000256" key="2">
    <source>
        <dbReference type="SAM" id="Phobius"/>
    </source>
</evidence>
<feature type="region of interest" description="Disordered" evidence="1">
    <location>
        <begin position="29"/>
        <end position="77"/>
    </location>
</feature>
<sequence length="247" mass="27358">MKVCPNCGQSNEDRAAFCRFCGSSLASAQPEAAPSWNGASYSGAQQTADPYPRFQEPTPAPEGMDNQTPPDNSHSALLEPDEHVVSSIGSNYLQNFLAGGSIHKSVGVLTQKRFYYKGRNFNGPGKLFQHTTEEGVVSLEDITFTAFTHIRYTGILFLAILLTIVPLVLLAMENDHIIGFVCLIAAILLYLLYFLKRQTLFLVSFPGGGFAFDVRWYPIADIRSFQRQLHLLKDGLKHPSDEPVEVE</sequence>
<evidence type="ECO:0000313" key="5">
    <source>
        <dbReference type="Proteomes" id="UP000823868"/>
    </source>
</evidence>
<reference evidence="4" key="1">
    <citation type="journal article" date="2021" name="PeerJ">
        <title>Extensive microbial diversity within the chicken gut microbiome revealed by metagenomics and culture.</title>
        <authorList>
            <person name="Gilroy R."/>
            <person name="Ravi A."/>
            <person name="Getino M."/>
            <person name="Pursley I."/>
            <person name="Horton D.L."/>
            <person name="Alikhan N.F."/>
            <person name="Baker D."/>
            <person name="Gharbi K."/>
            <person name="Hall N."/>
            <person name="Watson M."/>
            <person name="Adriaenssens E.M."/>
            <person name="Foster-Nyarko E."/>
            <person name="Jarju S."/>
            <person name="Secka A."/>
            <person name="Antonio M."/>
            <person name="Oren A."/>
            <person name="Chaudhuri R.R."/>
            <person name="La Ragione R."/>
            <person name="Hildebrand F."/>
            <person name="Pallen M.J."/>
        </authorList>
    </citation>
    <scope>NUCLEOTIDE SEQUENCE</scope>
    <source>
        <strain evidence="4">ChiBcec16_6824</strain>
    </source>
</reference>
<accession>A0A9D1YA12</accession>
<feature type="transmembrane region" description="Helical" evidence="2">
    <location>
        <begin position="152"/>
        <end position="171"/>
    </location>
</feature>
<reference evidence="4" key="2">
    <citation type="submission" date="2021-04" db="EMBL/GenBank/DDBJ databases">
        <authorList>
            <person name="Gilroy R."/>
        </authorList>
    </citation>
    <scope>NUCLEOTIDE SEQUENCE</scope>
    <source>
        <strain evidence="4">ChiBcec16_6824</strain>
    </source>
</reference>
<keyword evidence="2" id="KW-0812">Transmembrane</keyword>
<protein>
    <submittedName>
        <fullName evidence="4">Zinc ribbon domain-containing protein</fullName>
    </submittedName>
</protein>
<dbReference type="Proteomes" id="UP000823868">
    <property type="component" value="Unassembled WGS sequence"/>
</dbReference>
<dbReference type="InterPro" id="IPR038587">
    <property type="entry name" value="Ribosomal_eL40_sf"/>
</dbReference>
<name>A0A9D1YA12_9FIRM</name>
<feature type="compositionally biased region" description="Polar residues" evidence="1">
    <location>
        <begin position="37"/>
        <end position="48"/>
    </location>
</feature>
<keyword evidence="2" id="KW-1133">Transmembrane helix</keyword>
<dbReference type="AlphaFoldDB" id="A0A9D1YA12"/>
<proteinExistence type="predicted"/>
<gene>
    <name evidence="4" type="ORF">H9841_10290</name>
</gene>
<dbReference type="EMBL" id="DXDX01000186">
    <property type="protein sequence ID" value="HIY22270.1"/>
    <property type="molecule type" value="Genomic_DNA"/>
</dbReference>
<feature type="domain" description="Zinc-ribbon" evidence="3">
    <location>
        <begin position="4"/>
        <end position="25"/>
    </location>
</feature>
<evidence type="ECO:0000259" key="3">
    <source>
        <dbReference type="Pfam" id="PF13240"/>
    </source>
</evidence>
<dbReference type="InterPro" id="IPR026870">
    <property type="entry name" value="Zinc_ribbon_dom"/>
</dbReference>
<evidence type="ECO:0000256" key="1">
    <source>
        <dbReference type="SAM" id="MobiDB-lite"/>
    </source>
</evidence>
<dbReference type="Pfam" id="PF13240">
    <property type="entry name" value="Zn_Ribbon_1"/>
    <property type="match status" value="1"/>
</dbReference>
<feature type="transmembrane region" description="Helical" evidence="2">
    <location>
        <begin position="177"/>
        <end position="195"/>
    </location>
</feature>
<dbReference type="Gene3D" id="4.10.1060.50">
    <property type="match status" value="1"/>
</dbReference>
<feature type="compositionally biased region" description="Polar residues" evidence="1">
    <location>
        <begin position="65"/>
        <end position="75"/>
    </location>
</feature>
<keyword evidence="2" id="KW-0472">Membrane</keyword>
<comment type="caution">
    <text evidence="4">The sequence shown here is derived from an EMBL/GenBank/DDBJ whole genome shotgun (WGS) entry which is preliminary data.</text>
</comment>